<feature type="transmembrane region" description="Helical" evidence="7">
    <location>
        <begin position="762"/>
        <end position="792"/>
    </location>
</feature>
<keyword evidence="4 7" id="KW-1133">Transmembrane helix</keyword>
<evidence type="ECO:0000256" key="6">
    <source>
        <dbReference type="ARBA" id="ARBA00038076"/>
    </source>
</evidence>
<dbReference type="GO" id="GO:0022857">
    <property type="term" value="F:transmembrane transporter activity"/>
    <property type="evidence" value="ECO:0007669"/>
    <property type="project" value="TreeGrafter"/>
</dbReference>
<evidence type="ECO:0000256" key="1">
    <source>
        <dbReference type="ARBA" id="ARBA00004651"/>
    </source>
</evidence>
<proteinExistence type="inferred from homology"/>
<dbReference type="PANTHER" id="PTHR30572:SF4">
    <property type="entry name" value="ABC TRANSPORTER PERMEASE YTRF"/>
    <property type="match status" value="1"/>
</dbReference>
<sequence precursor="true">MLRFALGQLRYRAGRYLAVWFAIVAAVTLTTATADIAATVQHSLRDVFSRTYPAAGVTATVAGSREESAALLEQASQIPAVTAATFDEQVTAYFAPPGQPLATVRVMAISEGPLQWRRVLEGQLPTQPGEIATSSNSIPVGSTGELRGSNGQPLIPVTVVGRVERSGVEEFSGTDFLFGNPQLVADLAGSTARGELRAATTSPAAATDVAAAFTGGGLPAVEKAATNSAVAEKLTEKYLAKRERYFLLLRLFVVVVAATALAVIASAFGVIALGRTREFALLHTLGATAGQLHIAHAIESCVLAATAVLFGLPLGRWLGSQASDHANVIGVDFPLQFHAASPPVWAAIAVAVLVLTWVAGLPAMRNAMKQDPIAALFSTDDRPRLLPRLVALVVPGIVAIVLGWWWKHTIDGTLTGVNSTARRLVGSYGVIAPIGAATLLAAGVTLIASAIIVSLLATAGKLIPLRGLAVAKLTCAYIGRGIGRAAAMSAIMLLGCVLIAAVTAGQHVLKAAVVETAAVTHDVDVTLTGVGDPVPLPLVDTLRNDPGVEAVATPPMVQLRVQLPELSTTSTVDALVLGVDQADTLTRGHQTIADADVLIGRMSPLRDQLADGATVTAQLGDFTIFDLTTSYADIPFDVIQPRRVPEEITAAAQQLEANTGGVPIVLVRVAGEANQAADNPTLANIKAAVGTSPTPVSLLERFTARESITESAQRIVTIANLMTAVALLIAAVGVTNTVLLSVQQRRRDQALLHSIGLLHRQYVLSTLAETVLITAPAAIIGILSGAILGTWSAQAITFRQVVWTLPDDPSAVIGYIIVPILVAVFAAAVGILFTSRSTRPADYR</sequence>
<keyword evidence="3 7" id="KW-0812">Transmembrane</keyword>
<organism evidence="9 10">
    <name type="scientific">Corynebacterium choanae</name>
    <dbReference type="NCBI Taxonomy" id="1862358"/>
    <lineage>
        <taxon>Bacteria</taxon>
        <taxon>Bacillati</taxon>
        <taxon>Actinomycetota</taxon>
        <taxon>Actinomycetes</taxon>
        <taxon>Mycobacteriales</taxon>
        <taxon>Corynebacteriaceae</taxon>
        <taxon>Corynebacterium</taxon>
    </lineage>
</organism>
<dbReference type="Proteomes" id="UP000269019">
    <property type="component" value="Chromosome"/>
</dbReference>
<evidence type="ECO:0000256" key="2">
    <source>
        <dbReference type="ARBA" id="ARBA00022475"/>
    </source>
</evidence>
<evidence type="ECO:0000256" key="5">
    <source>
        <dbReference type="ARBA" id="ARBA00023136"/>
    </source>
</evidence>
<dbReference type="InterPro" id="IPR003838">
    <property type="entry name" value="ABC3_permease_C"/>
</dbReference>
<evidence type="ECO:0000256" key="3">
    <source>
        <dbReference type="ARBA" id="ARBA00022692"/>
    </source>
</evidence>
<feature type="domain" description="ABC3 transporter permease C-terminal" evidence="8">
    <location>
        <begin position="721"/>
        <end position="836"/>
    </location>
</feature>
<protein>
    <submittedName>
        <fullName evidence="9">FtsX-like permease family protein</fullName>
    </submittedName>
</protein>
<dbReference type="KEGG" id="ccho:CCHOA_00505"/>
<dbReference type="EMBL" id="CP033896">
    <property type="protein sequence ID" value="AZA12530.1"/>
    <property type="molecule type" value="Genomic_DNA"/>
</dbReference>
<reference evidence="9 10" key="1">
    <citation type="submission" date="2018-11" db="EMBL/GenBank/DDBJ databases">
        <authorList>
            <person name="Kleinhagauer T."/>
            <person name="Glaeser S.P."/>
            <person name="Spergser J."/>
            <person name="Ruckert C."/>
            <person name="Kaempfer P."/>
            <person name="Busse H.-J."/>
        </authorList>
    </citation>
    <scope>NUCLEOTIDE SEQUENCE [LARGE SCALE GENOMIC DNA]</scope>
    <source>
        <strain evidence="9 10">200CH</strain>
    </source>
</reference>
<feature type="transmembrane region" description="Helical" evidence="7">
    <location>
        <begin position="426"/>
        <end position="456"/>
    </location>
</feature>
<name>A0A3G6J7W2_9CORY</name>
<feature type="transmembrane region" description="Helical" evidence="7">
    <location>
        <begin position="721"/>
        <end position="742"/>
    </location>
</feature>
<evidence type="ECO:0000256" key="7">
    <source>
        <dbReference type="SAM" id="Phobius"/>
    </source>
</evidence>
<evidence type="ECO:0000259" key="8">
    <source>
        <dbReference type="Pfam" id="PF02687"/>
    </source>
</evidence>
<feature type="transmembrane region" description="Helical" evidence="7">
    <location>
        <begin position="344"/>
        <end position="364"/>
    </location>
</feature>
<accession>A0A3G6J7W2</accession>
<keyword evidence="2" id="KW-1003">Cell membrane</keyword>
<dbReference type="AlphaFoldDB" id="A0A3G6J7W2"/>
<dbReference type="RefSeq" id="WP_164472330.1">
    <property type="nucleotide sequence ID" value="NZ_CP033896.1"/>
</dbReference>
<evidence type="ECO:0000313" key="9">
    <source>
        <dbReference type="EMBL" id="AZA12530.1"/>
    </source>
</evidence>
<gene>
    <name evidence="9" type="ORF">CCHOA_00505</name>
</gene>
<feature type="transmembrane region" description="Helical" evidence="7">
    <location>
        <begin position="294"/>
        <end position="314"/>
    </location>
</feature>
<dbReference type="PANTHER" id="PTHR30572">
    <property type="entry name" value="MEMBRANE COMPONENT OF TRANSPORTER-RELATED"/>
    <property type="match status" value="1"/>
</dbReference>
<feature type="transmembrane region" description="Helical" evidence="7">
    <location>
        <begin position="245"/>
        <end position="273"/>
    </location>
</feature>
<dbReference type="InterPro" id="IPR050250">
    <property type="entry name" value="Macrolide_Exporter_MacB"/>
</dbReference>
<feature type="transmembrane region" description="Helical" evidence="7">
    <location>
        <begin position="385"/>
        <end position="406"/>
    </location>
</feature>
<keyword evidence="10" id="KW-1185">Reference proteome</keyword>
<feature type="transmembrane region" description="Helical" evidence="7">
    <location>
        <begin position="812"/>
        <end position="834"/>
    </location>
</feature>
<feature type="transmembrane region" description="Helical" evidence="7">
    <location>
        <begin position="490"/>
        <end position="509"/>
    </location>
</feature>
<dbReference type="GO" id="GO:0005886">
    <property type="term" value="C:plasma membrane"/>
    <property type="evidence" value="ECO:0007669"/>
    <property type="project" value="UniProtKB-SubCell"/>
</dbReference>
<keyword evidence="5 7" id="KW-0472">Membrane</keyword>
<comment type="similarity">
    <text evidence="6">Belongs to the ABC-4 integral membrane protein family.</text>
</comment>
<evidence type="ECO:0000256" key="4">
    <source>
        <dbReference type="ARBA" id="ARBA00022989"/>
    </source>
</evidence>
<evidence type="ECO:0000313" key="10">
    <source>
        <dbReference type="Proteomes" id="UP000269019"/>
    </source>
</evidence>
<comment type="subcellular location">
    <subcellularLocation>
        <location evidence="1">Cell membrane</location>
        <topology evidence="1">Multi-pass membrane protein</topology>
    </subcellularLocation>
</comment>
<dbReference type="Pfam" id="PF02687">
    <property type="entry name" value="FtsX"/>
    <property type="match status" value="2"/>
</dbReference>
<feature type="domain" description="ABC3 transporter permease C-terminal" evidence="8">
    <location>
        <begin position="251"/>
        <end position="372"/>
    </location>
</feature>